<keyword evidence="2" id="KW-1185">Reference proteome</keyword>
<protein>
    <submittedName>
        <fullName evidence="1">Uncharacterized protein</fullName>
    </submittedName>
</protein>
<name>A0ABX7TAD4_9SPHN</name>
<evidence type="ECO:0000313" key="2">
    <source>
        <dbReference type="Proteomes" id="UP000663923"/>
    </source>
</evidence>
<dbReference type="EMBL" id="CP071794">
    <property type="protein sequence ID" value="QTD57662.1"/>
    <property type="molecule type" value="Genomic_DNA"/>
</dbReference>
<reference evidence="1 2" key="1">
    <citation type="submission" date="2021-03" db="EMBL/GenBank/DDBJ databases">
        <title>Complete genome of Parasphingorhabdus_sp.JHSY0214.</title>
        <authorList>
            <person name="Yoo J.H."/>
            <person name="Bae J.W."/>
        </authorList>
    </citation>
    <scope>NUCLEOTIDE SEQUENCE [LARGE SCALE GENOMIC DNA]</scope>
    <source>
        <strain evidence="1 2">JHSY0214</strain>
    </source>
</reference>
<evidence type="ECO:0000313" key="1">
    <source>
        <dbReference type="EMBL" id="QTD57662.1"/>
    </source>
</evidence>
<dbReference type="Proteomes" id="UP000663923">
    <property type="component" value="Chromosome"/>
</dbReference>
<gene>
    <name evidence="1" type="ORF">J4G78_01685</name>
</gene>
<proteinExistence type="predicted"/>
<organism evidence="1 2">
    <name type="scientific">Parasphingorhabdus cellanae</name>
    <dbReference type="NCBI Taxonomy" id="2806553"/>
    <lineage>
        <taxon>Bacteria</taxon>
        <taxon>Pseudomonadati</taxon>
        <taxon>Pseudomonadota</taxon>
        <taxon>Alphaproteobacteria</taxon>
        <taxon>Sphingomonadales</taxon>
        <taxon>Sphingomonadaceae</taxon>
        <taxon>Parasphingorhabdus</taxon>
    </lineage>
</organism>
<sequence length="79" mass="8931">MIPFAGIGVGVFAIWTSHQQKMLKMQSEISAEKAAQYAVNNEQLEQRVRVLERIVTDKGFDLAGQIEDLRDTPEVKELN</sequence>
<accession>A0ABX7TAD4</accession>